<comment type="caution">
    <text evidence="1">The sequence shown here is derived from an EMBL/GenBank/DDBJ whole genome shotgun (WGS) entry which is preliminary data.</text>
</comment>
<dbReference type="AlphaFoldDB" id="A0A1F5VI36"/>
<sequence>MERIEFIKLMDKFAKFYKAELSEIQTDWWFETFKDIKADDFLNALNWHITHDQYNSLPAPGKITAALAALEEDRLSKPPPYPEFTTLWVRVIELFPNKQNYEHYPPDSDVGAWKALYDQVVRIPPSLQGVAVEKAMRELEAKYNVSKK</sequence>
<proteinExistence type="predicted"/>
<dbReference type="Proteomes" id="UP000178943">
    <property type="component" value="Unassembled WGS sequence"/>
</dbReference>
<organism evidence="1 2">
    <name type="scientific">Candidatus Fischerbacteria bacterium RBG_13_37_8</name>
    <dbReference type="NCBI Taxonomy" id="1817863"/>
    <lineage>
        <taxon>Bacteria</taxon>
        <taxon>Candidatus Fischeribacteriota</taxon>
    </lineage>
</organism>
<name>A0A1F5VI36_9BACT</name>
<reference evidence="1 2" key="1">
    <citation type="journal article" date="2016" name="Nat. Commun.">
        <title>Thousands of microbial genomes shed light on interconnected biogeochemical processes in an aquifer system.</title>
        <authorList>
            <person name="Anantharaman K."/>
            <person name="Brown C.T."/>
            <person name="Hug L.A."/>
            <person name="Sharon I."/>
            <person name="Castelle C.J."/>
            <person name="Probst A.J."/>
            <person name="Thomas B.C."/>
            <person name="Singh A."/>
            <person name="Wilkins M.J."/>
            <person name="Karaoz U."/>
            <person name="Brodie E.L."/>
            <person name="Williams K.H."/>
            <person name="Hubbard S.S."/>
            <person name="Banfield J.F."/>
        </authorList>
    </citation>
    <scope>NUCLEOTIDE SEQUENCE [LARGE SCALE GENOMIC DNA]</scope>
</reference>
<dbReference type="EMBL" id="MFGW01000169">
    <property type="protein sequence ID" value="OGF63092.1"/>
    <property type="molecule type" value="Genomic_DNA"/>
</dbReference>
<evidence type="ECO:0000313" key="1">
    <source>
        <dbReference type="EMBL" id="OGF63092.1"/>
    </source>
</evidence>
<evidence type="ECO:0000313" key="2">
    <source>
        <dbReference type="Proteomes" id="UP000178943"/>
    </source>
</evidence>
<accession>A0A1F5VI36</accession>
<gene>
    <name evidence="1" type="ORF">A2Y62_11605</name>
</gene>
<protein>
    <submittedName>
        <fullName evidence="1">Uncharacterized protein</fullName>
    </submittedName>
</protein>